<keyword evidence="4" id="KW-1185">Reference proteome</keyword>
<feature type="region of interest" description="Disordered" evidence="1">
    <location>
        <begin position="77"/>
        <end position="96"/>
    </location>
</feature>
<dbReference type="EMBL" id="JAEPQZ010000005">
    <property type="protein sequence ID" value="KAG2181323.1"/>
    <property type="molecule type" value="Genomic_DNA"/>
</dbReference>
<evidence type="ECO:0000256" key="1">
    <source>
        <dbReference type="SAM" id="MobiDB-lite"/>
    </source>
</evidence>
<feature type="domain" description="AB hydrolase-1" evidence="2">
    <location>
        <begin position="155"/>
        <end position="246"/>
    </location>
</feature>
<protein>
    <recommendedName>
        <fullName evidence="2">AB hydrolase-1 domain-containing protein</fullName>
    </recommendedName>
</protein>
<dbReference type="InterPro" id="IPR050471">
    <property type="entry name" value="AB_hydrolase"/>
</dbReference>
<dbReference type="PANTHER" id="PTHR43433:SF10">
    <property type="entry name" value="AB HYDROLASE-1 DOMAIN-CONTAINING PROTEIN"/>
    <property type="match status" value="1"/>
</dbReference>
<dbReference type="InterPro" id="IPR000073">
    <property type="entry name" value="AB_hydrolase_1"/>
</dbReference>
<organism evidence="3 4">
    <name type="scientific">Mortierella isabellina</name>
    <name type="common">Filamentous fungus</name>
    <name type="synonym">Umbelopsis isabellina</name>
    <dbReference type="NCBI Taxonomy" id="91625"/>
    <lineage>
        <taxon>Eukaryota</taxon>
        <taxon>Fungi</taxon>
        <taxon>Fungi incertae sedis</taxon>
        <taxon>Mucoromycota</taxon>
        <taxon>Mucoromycotina</taxon>
        <taxon>Umbelopsidomycetes</taxon>
        <taxon>Umbelopsidales</taxon>
        <taxon>Umbelopsidaceae</taxon>
        <taxon>Umbelopsis</taxon>
    </lineage>
</organism>
<dbReference type="PANTHER" id="PTHR43433">
    <property type="entry name" value="HYDROLASE, ALPHA/BETA FOLD FAMILY PROTEIN"/>
    <property type="match status" value="1"/>
</dbReference>
<dbReference type="InterPro" id="IPR029058">
    <property type="entry name" value="AB_hydrolase_fold"/>
</dbReference>
<name>A0A8H7PW35_MORIS</name>
<sequence length="462" mass="50860">MHDMGTGHVAGKVEPAMAAPFPNNSKSTPVPSSRRKPSRTRTSDQDASDEFFSTPASQAMPVASNIVFDPYPAAQPLAKHSSRRMTSGSSERSKKSKLEVLNDPLLHQTFLYRPRGLAKELFPSHLVGYAEYGIPDGHPVIVIGGLGCSRLVGVMFHEISKRHKIRMLIPERMGYGLTEACSAADMTVLQWADVVIQFADHLGIQRFSLIGQSVGAVFSLAVATLYPERVTGTVHLISPWVPTSAANTFRWTKRLPGGLMTRTLSLGMDAMWGISKATTMGSTPNWLAVDTSQRSSSESLSSSISGKNPSVTSPTSSNFQHALIALEDDELLAALDEDYEDLPTDFPPHRPLRHMVRLQQISLFQSMNKMRMAEPSSQGQTNDVLVALEKYHSFGFNFSDVQVPVSVVWGDQDNLIPLRGIEWMASMMKDVRVKVLEGEGHDLVWKEGVMEWAIRGIQASVR</sequence>
<dbReference type="OrthoDB" id="435520at2759"/>
<dbReference type="Pfam" id="PF00561">
    <property type="entry name" value="Abhydrolase_1"/>
    <property type="match status" value="1"/>
</dbReference>
<dbReference type="SUPFAM" id="SSF53474">
    <property type="entry name" value="alpha/beta-Hydrolases"/>
    <property type="match status" value="1"/>
</dbReference>
<reference evidence="3" key="1">
    <citation type="submission" date="2020-12" db="EMBL/GenBank/DDBJ databases">
        <title>Metabolic potential, ecology and presence of endohyphal bacteria is reflected in genomic diversity of Mucoromycotina.</title>
        <authorList>
            <person name="Muszewska A."/>
            <person name="Okrasinska A."/>
            <person name="Steczkiewicz K."/>
            <person name="Drgas O."/>
            <person name="Orlowska M."/>
            <person name="Perlinska-Lenart U."/>
            <person name="Aleksandrzak-Piekarczyk T."/>
            <person name="Szatraj K."/>
            <person name="Zielenkiewicz U."/>
            <person name="Pilsyk S."/>
            <person name="Malc E."/>
            <person name="Mieczkowski P."/>
            <person name="Kruszewska J.S."/>
            <person name="Biernat P."/>
            <person name="Pawlowska J."/>
        </authorList>
    </citation>
    <scope>NUCLEOTIDE SEQUENCE</scope>
    <source>
        <strain evidence="3">WA0000067209</strain>
    </source>
</reference>
<comment type="caution">
    <text evidence="3">The sequence shown here is derived from an EMBL/GenBank/DDBJ whole genome shotgun (WGS) entry which is preliminary data.</text>
</comment>
<evidence type="ECO:0000259" key="2">
    <source>
        <dbReference type="Pfam" id="PF00561"/>
    </source>
</evidence>
<gene>
    <name evidence="3" type="ORF">INT43_008906</name>
</gene>
<dbReference type="AlphaFoldDB" id="A0A8H7PW35"/>
<dbReference type="Gene3D" id="3.40.50.1820">
    <property type="entry name" value="alpha/beta hydrolase"/>
    <property type="match status" value="1"/>
</dbReference>
<evidence type="ECO:0000313" key="3">
    <source>
        <dbReference type="EMBL" id="KAG2181323.1"/>
    </source>
</evidence>
<proteinExistence type="predicted"/>
<dbReference type="Proteomes" id="UP000654370">
    <property type="component" value="Unassembled WGS sequence"/>
</dbReference>
<evidence type="ECO:0000313" key="4">
    <source>
        <dbReference type="Proteomes" id="UP000654370"/>
    </source>
</evidence>
<accession>A0A8H7PW35</accession>
<feature type="region of interest" description="Disordered" evidence="1">
    <location>
        <begin position="1"/>
        <end position="50"/>
    </location>
</feature>